<keyword evidence="5 9" id="KW-0812">Transmembrane</keyword>
<feature type="transmembrane region" description="Helical" evidence="9">
    <location>
        <begin position="56"/>
        <end position="77"/>
    </location>
</feature>
<proteinExistence type="inferred from homology"/>
<feature type="transmembrane region" description="Helical" evidence="9">
    <location>
        <begin position="83"/>
        <end position="107"/>
    </location>
</feature>
<dbReference type="PANTHER" id="PTHR11058">
    <property type="entry name" value="NADH-UBIQUINONE OXIDOREDUCTASE CHAIN 3"/>
    <property type="match status" value="1"/>
</dbReference>
<dbReference type="EMBL" id="MT947597">
    <property type="protein sequence ID" value="QTA94008.1"/>
    <property type="molecule type" value="Genomic_DNA"/>
</dbReference>
<dbReference type="EC" id="7.1.1.2" evidence="9"/>
<evidence type="ECO:0000313" key="10">
    <source>
        <dbReference type="EMBL" id="QTA94008.1"/>
    </source>
</evidence>
<dbReference type="AlphaFoldDB" id="A0A8A3YGH6"/>
<feature type="transmembrane region" description="Helical" evidence="9">
    <location>
        <begin position="6"/>
        <end position="24"/>
    </location>
</feature>
<evidence type="ECO:0000256" key="5">
    <source>
        <dbReference type="ARBA" id="ARBA00022692"/>
    </source>
</evidence>
<dbReference type="Pfam" id="PF00507">
    <property type="entry name" value="Oxidored_q4"/>
    <property type="match status" value="1"/>
</dbReference>
<organism evidence="10">
    <name type="scientific">Eupristina koningsbergeri</name>
    <dbReference type="NCBI Taxonomy" id="318089"/>
    <lineage>
        <taxon>Eukaryota</taxon>
        <taxon>Metazoa</taxon>
        <taxon>Ecdysozoa</taxon>
        <taxon>Arthropoda</taxon>
        <taxon>Hexapoda</taxon>
        <taxon>Insecta</taxon>
        <taxon>Pterygota</taxon>
        <taxon>Neoptera</taxon>
        <taxon>Endopterygota</taxon>
        <taxon>Hymenoptera</taxon>
        <taxon>Apocrita</taxon>
        <taxon>Proctotrupomorpha</taxon>
        <taxon>Chalcidoidea</taxon>
        <taxon>Agaonidae</taxon>
        <taxon>Agaoninae</taxon>
        <taxon>Eupristina</taxon>
    </lineage>
</organism>
<dbReference type="InterPro" id="IPR000440">
    <property type="entry name" value="NADH_UbQ/plastoQ_OxRdtase_su3"/>
</dbReference>
<reference evidence="10" key="1">
    <citation type="journal article" name="Insects">
        <title>Tracking the Distribution and Burst of Nuclear Mitochondrial DNA Sequences (NUMTs) in Fig Wasp Genomes.</title>
        <authorList>
            <person name="Wang J.X."/>
            <person name="Liu J."/>
            <person name="Miao Y.H."/>
            <person name="Huang D.W."/>
            <person name="Xiao J.H."/>
        </authorList>
    </citation>
    <scope>NUCLEOTIDE SEQUENCE</scope>
</reference>
<name>A0A8A3YGH6_9HYME</name>
<keyword evidence="6 9" id="KW-1133">Transmembrane helix</keyword>
<evidence type="ECO:0000256" key="9">
    <source>
        <dbReference type="RuleBase" id="RU003640"/>
    </source>
</evidence>
<gene>
    <name evidence="10" type="primary">ND3</name>
</gene>
<sequence length="115" mass="13617">MKMIMMILFFMILTIIMMMVNYILSKKMYKEIEKSSTFECGFDPMSKNRMPFSMQFYLIASMFLIFDVEIALIIPFISDLSLFAYYASLTMMLIMIILLIGLLAEWYEGALTWFK</sequence>
<evidence type="ECO:0000256" key="1">
    <source>
        <dbReference type="ARBA" id="ARBA00004370"/>
    </source>
</evidence>
<comment type="function">
    <text evidence="9">Core subunit of the mitochondrial membrane respiratory chain NADH dehydrogenase (Complex I) which catalyzes electron transfer from NADH through the respiratory chain, using ubiquinone as an electron acceptor. Essential for the catalytic activity of complex I.</text>
</comment>
<dbReference type="GO" id="GO:0008137">
    <property type="term" value="F:NADH dehydrogenase (ubiquinone) activity"/>
    <property type="evidence" value="ECO:0007669"/>
    <property type="project" value="UniProtKB-UniRule"/>
</dbReference>
<dbReference type="Gene3D" id="1.20.58.1610">
    <property type="entry name" value="NADH:ubiquinone/plastoquinone oxidoreductase, chain 3"/>
    <property type="match status" value="1"/>
</dbReference>
<keyword evidence="9" id="KW-0249">Electron transport</keyword>
<evidence type="ECO:0000256" key="6">
    <source>
        <dbReference type="ARBA" id="ARBA00022989"/>
    </source>
</evidence>
<evidence type="ECO:0000256" key="3">
    <source>
        <dbReference type="ARBA" id="ARBA00021007"/>
    </source>
</evidence>
<keyword evidence="9" id="KW-0830">Ubiquinone</keyword>
<dbReference type="PANTHER" id="PTHR11058:SF9">
    <property type="entry name" value="NADH-UBIQUINONE OXIDOREDUCTASE CHAIN 3"/>
    <property type="match status" value="1"/>
</dbReference>
<keyword evidence="4 9" id="KW-0813">Transport</keyword>
<geneLocation type="mitochondrion" evidence="10"/>
<keyword evidence="9" id="KW-0679">Respiratory chain</keyword>
<comment type="catalytic activity">
    <reaction evidence="8 9">
        <text>a ubiquinone + NADH + 5 H(+)(in) = a ubiquinol + NAD(+) + 4 H(+)(out)</text>
        <dbReference type="Rhea" id="RHEA:29091"/>
        <dbReference type="Rhea" id="RHEA-COMP:9565"/>
        <dbReference type="Rhea" id="RHEA-COMP:9566"/>
        <dbReference type="ChEBI" id="CHEBI:15378"/>
        <dbReference type="ChEBI" id="CHEBI:16389"/>
        <dbReference type="ChEBI" id="CHEBI:17976"/>
        <dbReference type="ChEBI" id="CHEBI:57540"/>
        <dbReference type="ChEBI" id="CHEBI:57945"/>
        <dbReference type="EC" id="7.1.1.2"/>
    </reaction>
</comment>
<keyword evidence="9" id="KW-0520">NAD</keyword>
<keyword evidence="9 10" id="KW-0496">Mitochondrion</keyword>
<dbReference type="GO" id="GO:0030964">
    <property type="term" value="C:NADH dehydrogenase complex"/>
    <property type="evidence" value="ECO:0007669"/>
    <property type="project" value="TreeGrafter"/>
</dbReference>
<evidence type="ECO:0000256" key="8">
    <source>
        <dbReference type="ARBA" id="ARBA00049551"/>
    </source>
</evidence>
<keyword evidence="7 9" id="KW-0472">Membrane</keyword>
<comment type="similarity">
    <text evidence="2 9">Belongs to the complex I subunit 3 family.</text>
</comment>
<dbReference type="InterPro" id="IPR038430">
    <property type="entry name" value="NDAH_ubi_oxred_su3_sf"/>
</dbReference>
<dbReference type="GO" id="GO:0031966">
    <property type="term" value="C:mitochondrial membrane"/>
    <property type="evidence" value="ECO:0007669"/>
    <property type="project" value="UniProtKB-SubCell"/>
</dbReference>
<evidence type="ECO:0000256" key="2">
    <source>
        <dbReference type="ARBA" id="ARBA00008472"/>
    </source>
</evidence>
<evidence type="ECO:0000256" key="7">
    <source>
        <dbReference type="ARBA" id="ARBA00023136"/>
    </source>
</evidence>
<protein>
    <recommendedName>
        <fullName evidence="3 9">NADH-ubiquinone oxidoreductase chain 3</fullName>
        <ecNumber evidence="9">7.1.1.2</ecNumber>
    </recommendedName>
</protein>
<evidence type="ECO:0000256" key="4">
    <source>
        <dbReference type="ARBA" id="ARBA00022448"/>
    </source>
</evidence>
<accession>A0A8A3YGH6</accession>
<keyword evidence="9" id="KW-1278">Translocase</keyword>
<comment type="subcellular location">
    <subcellularLocation>
        <location evidence="1">Membrane</location>
    </subcellularLocation>
    <subcellularLocation>
        <location evidence="9">Mitochondrion membrane</location>
        <topology evidence="9">Multi-pass membrane protein</topology>
    </subcellularLocation>
</comment>